<feature type="transmembrane region" description="Helical" evidence="8">
    <location>
        <begin position="44"/>
        <end position="62"/>
    </location>
</feature>
<dbReference type="STRING" id="1432656.X802_09925"/>
<dbReference type="Gene3D" id="1.20.1530.20">
    <property type="match status" value="1"/>
</dbReference>
<name>A0A0X1KME3_9EURY</name>
<dbReference type="GO" id="GO:0015105">
    <property type="term" value="F:arsenite transmembrane transporter activity"/>
    <property type="evidence" value="ECO:0007669"/>
    <property type="project" value="TreeGrafter"/>
</dbReference>
<keyword evidence="5 8" id="KW-0812">Transmembrane</keyword>
<keyword evidence="7 8" id="KW-0472">Membrane</keyword>
<dbReference type="PATRIC" id="fig|1432656.3.peg.1938"/>
<dbReference type="GO" id="GO:0015104">
    <property type="term" value="F:antimonite transmembrane transporter activity"/>
    <property type="evidence" value="ECO:0007669"/>
    <property type="project" value="TreeGrafter"/>
</dbReference>
<evidence type="ECO:0000256" key="5">
    <source>
        <dbReference type="ARBA" id="ARBA00022692"/>
    </source>
</evidence>
<feature type="transmembrane region" description="Helical" evidence="8">
    <location>
        <begin position="12"/>
        <end position="32"/>
    </location>
</feature>
<dbReference type="KEGG" id="tgy:X802_09925"/>
<feature type="transmembrane region" description="Helical" evidence="8">
    <location>
        <begin position="209"/>
        <end position="227"/>
    </location>
</feature>
<protein>
    <submittedName>
        <fullName evidence="9">Bile acid:sodium symporter</fullName>
    </submittedName>
</protein>
<dbReference type="PANTHER" id="PTHR43057">
    <property type="entry name" value="ARSENITE EFFLUX TRANSPORTER"/>
    <property type="match status" value="1"/>
</dbReference>
<evidence type="ECO:0000256" key="7">
    <source>
        <dbReference type="ARBA" id="ARBA00023136"/>
    </source>
</evidence>
<organism evidence="9 10">
    <name type="scientific">Thermococcus guaymasensis DSM 11113</name>
    <dbReference type="NCBI Taxonomy" id="1432656"/>
    <lineage>
        <taxon>Archaea</taxon>
        <taxon>Methanobacteriati</taxon>
        <taxon>Methanobacteriota</taxon>
        <taxon>Thermococci</taxon>
        <taxon>Thermococcales</taxon>
        <taxon>Thermococcaceae</taxon>
        <taxon>Thermococcus</taxon>
    </lineage>
</organism>
<evidence type="ECO:0000313" key="10">
    <source>
        <dbReference type="Proteomes" id="UP000062043"/>
    </source>
</evidence>
<dbReference type="GO" id="GO:0005886">
    <property type="term" value="C:plasma membrane"/>
    <property type="evidence" value="ECO:0007669"/>
    <property type="project" value="UniProtKB-SubCell"/>
</dbReference>
<feature type="transmembrane region" description="Helical" evidence="8">
    <location>
        <begin position="106"/>
        <end position="129"/>
    </location>
</feature>
<keyword evidence="10" id="KW-1185">Reference proteome</keyword>
<dbReference type="InterPro" id="IPR004706">
    <property type="entry name" value="Arsenical-R_Acr3"/>
</dbReference>
<evidence type="ECO:0000256" key="8">
    <source>
        <dbReference type="SAM" id="Phobius"/>
    </source>
</evidence>
<dbReference type="PANTHER" id="PTHR43057:SF1">
    <property type="entry name" value="ARSENICAL-RESISTANCE PROTEIN 3"/>
    <property type="match status" value="1"/>
</dbReference>
<dbReference type="Proteomes" id="UP000062043">
    <property type="component" value="Chromosome"/>
</dbReference>
<accession>A0A0X1KME3</accession>
<dbReference type="OrthoDB" id="326456at2157"/>
<feature type="transmembrane region" description="Helical" evidence="8">
    <location>
        <begin position="167"/>
        <end position="189"/>
    </location>
</feature>
<keyword evidence="3" id="KW-0813">Transport</keyword>
<keyword evidence="6 8" id="KW-1133">Transmembrane helix</keyword>
<evidence type="ECO:0000256" key="3">
    <source>
        <dbReference type="ARBA" id="ARBA00022448"/>
    </source>
</evidence>
<dbReference type="GO" id="GO:0015297">
    <property type="term" value="F:antiporter activity"/>
    <property type="evidence" value="ECO:0007669"/>
    <property type="project" value="InterPro"/>
</dbReference>
<evidence type="ECO:0000256" key="6">
    <source>
        <dbReference type="ARBA" id="ARBA00022989"/>
    </source>
</evidence>
<feature type="transmembrane region" description="Helical" evidence="8">
    <location>
        <begin position="74"/>
        <end position="94"/>
    </location>
</feature>
<evidence type="ECO:0000256" key="4">
    <source>
        <dbReference type="ARBA" id="ARBA00022475"/>
    </source>
</evidence>
<comment type="similarity">
    <text evidence="2">Belongs to the arsenical resistance-3 (ACR3) (TC 2.A.59) family.</text>
</comment>
<feature type="transmembrane region" description="Helical" evidence="8">
    <location>
        <begin position="136"/>
        <end position="155"/>
    </location>
</feature>
<dbReference type="InterPro" id="IPR038770">
    <property type="entry name" value="Na+/solute_symporter_sf"/>
</dbReference>
<feature type="transmembrane region" description="Helical" evidence="8">
    <location>
        <begin position="239"/>
        <end position="261"/>
    </location>
</feature>
<dbReference type="InterPro" id="IPR002657">
    <property type="entry name" value="BilAc:Na_symport/Acr3"/>
</dbReference>
<evidence type="ECO:0000256" key="1">
    <source>
        <dbReference type="ARBA" id="ARBA00004651"/>
    </source>
</evidence>
<reference evidence="9 10" key="1">
    <citation type="submission" date="2014-01" db="EMBL/GenBank/DDBJ databases">
        <title>Genome sequencing of Thermococcus guaymasensis.</title>
        <authorList>
            <person name="Zhang X."/>
            <person name="Alvare G."/>
            <person name="Fristensky B."/>
            <person name="Chen L."/>
            <person name="Suen T."/>
            <person name="Chen Q."/>
            <person name="Ma K."/>
        </authorList>
    </citation>
    <scope>NUCLEOTIDE SEQUENCE [LARGE SCALE GENOMIC DNA]</scope>
    <source>
        <strain evidence="9 10">DSM 11113</strain>
    </source>
</reference>
<evidence type="ECO:0000313" key="9">
    <source>
        <dbReference type="EMBL" id="AJC72429.1"/>
    </source>
</evidence>
<dbReference type="RefSeq" id="WP_062373475.1">
    <property type="nucleotide sequence ID" value="NZ_CP007140.1"/>
</dbReference>
<proteinExistence type="inferred from homology"/>
<dbReference type="EMBL" id="CP007140">
    <property type="protein sequence ID" value="AJC72429.1"/>
    <property type="molecule type" value="Genomic_DNA"/>
</dbReference>
<evidence type="ECO:0000256" key="2">
    <source>
        <dbReference type="ARBA" id="ARBA00010110"/>
    </source>
</evidence>
<comment type="subcellular location">
    <subcellularLocation>
        <location evidence="1">Cell membrane</location>
        <topology evidence="1">Multi-pass membrane protein</topology>
    </subcellularLocation>
</comment>
<dbReference type="AlphaFoldDB" id="A0A0X1KME3"/>
<sequence length="343" mass="37518">MNWLKLKNHLDEYLPVYVTLAMIAGFYVGTHTNLKPYHNTLKTLNMLVVISMIYPMMINLHLEELKNSAKLGKQLVIALTMGLVISPLIMYGAIWLTNLIHPINHMLALGLLLAVVVPCSSMSIAYTGFTKGNIELATIVVALSFTLAIVTVPAWLKVFASSYHVSISAWLLVKTILIVVITPMVLGVLTRSYLMRKLGPEGFLRVKPAFPAISLMGMYTIVFLIFMEKAKLIASKPSIVGIALVPLVIYYTTALLFMTLVDRAVGIPYRDHMAITFTSVGKNEGTAMAIALAAGTGLMAIAPAVTPIVQIPFLIGYVKAWRKIAGLWNCKVLEEEEAVPGAS</sequence>
<keyword evidence="4" id="KW-1003">Cell membrane</keyword>
<dbReference type="Pfam" id="PF01758">
    <property type="entry name" value="SBF"/>
    <property type="match status" value="1"/>
</dbReference>
<gene>
    <name evidence="9" type="ORF">X802_09925</name>
</gene>
<dbReference type="GeneID" id="27135967"/>